<proteinExistence type="predicted"/>
<name>A0A5J4UEA7_9EUKA</name>
<accession>A0A5J4UEA7</accession>
<dbReference type="Gene3D" id="1.25.10.10">
    <property type="entry name" value="Leucine-rich Repeat Variant"/>
    <property type="match status" value="2"/>
</dbReference>
<comment type="caution">
    <text evidence="1">The sequence shown here is derived from an EMBL/GenBank/DDBJ whole genome shotgun (WGS) entry which is preliminary data.</text>
</comment>
<organism evidence="1 2">
    <name type="scientific">Streblomastix strix</name>
    <dbReference type="NCBI Taxonomy" id="222440"/>
    <lineage>
        <taxon>Eukaryota</taxon>
        <taxon>Metamonada</taxon>
        <taxon>Preaxostyla</taxon>
        <taxon>Oxymonadida</taxon>
        <taxon>Streblomastigidae</taxon>
        <taxon>Streblomastix</taxon>
    </lineage>
</organism>
<dbReference type="Proteomes" id="UP000324800">
    <property type="component" value="Unassembled WGS sequence"/>
</dbReference>
<protein>
    <submittedName>
        <fullName evidence="1">Uncharacterized protein</fullName>
    </submittedName>
</protein>
<feature type="non-terminal residue" evidence="1">
    <location>
        <position position="500"/>
    </location>
</feature>
<sequence>MKPLEGTDEEKKQIIENYENDCKLLSRTVEDKKDNIGIKRMISSGVIESLLFIFSNRDLNSITRTYSQAFFHITNNSSNEINLLLLEKKPYPGLIRLLEHTDDLIASDAIASIFNILAAGSNTPSDTDPHPHFESIQACDGIKKIFALFQKNASKFRRDRSALCIGYLFRAQQITDQIMRNEIISHLKSLLNDSDAWVKGRAKNALKYLAQNEVNRTEILKYIDLKKIEQDLKQPFVGTQQLQKSIIQKQETHLLLLSSVLEFRNDNEFRKQIISSDVIETSDEIKLLIYSKKPYPGLIRLLEHTDDNIASVSIILIFFLLGAASNTTPISDPHPHYDSIQACDGINKIFALFQKNVSKFRRDRSAICIGFLFRAQQITDQILRNEIISHLKSLLNDSDAQIKDCAKNALKYLAQDKSNRSEIMKGFNLTAITNNLQKELKGTKNEKKEILQKQETDLLLLSSVLHSREDFQFLSDAINTGIIDILLQIFASRDLEEITR</sequence>
<dbReference type="EMBL" id="SNRW01016853">
    <property type="protein sequence ID" value="KAA6368938.1"/>
    <property type="molecule type" value="Genomic_DNA"/>
</dbReference>
<dbReference type="SUPFAM" id="SSF48371">
    <property type="entry name" value="ARM repeat"/>
    <property type="match status" value="1"/>
</dbReference>
<gene>
    <name evidence="1" type="ORF">EZS28_035535</name>
</gene>
<dbReference type="InterPro" id="IPR011989">
    <property type="entry name" value="ARM-like"/>
</dbReference>
<dbReference type="AlphaFoldDB" id="A0A5J4UEA7"/>
<reference evidence="1 2" key="1">
    <citation type="submission" date="2019-03" db="EMBL/GenBank/DDBJ databases">
        <title>Single cell metagenomics reveals metabolic interactions within the superorganism composed of flagellate Streblomastix strix and complex community of Bacteroidetes bacteria on its surface.</title>
        <authorList>
            <person name="Treitli S.C."/>
            <person name="Kolisko M."/>
            <person name="Husnik F."/>
            <person name="Keeling P."/>
            <person name="Hampl V."/>
        </authorList>
    </citation>
    <scope>NUCLEOTIDE SEQUENCE [LARGE SCALE GENOMIC DNA]</scope>
    <source>
        <strain evidence="1">ST1C</strain>
    </source>
</reference>
<evidence type="ECO:0000313" key="1">
    <source>
        <dbReference type="EMBL" id="KAA6368938.1"/>
    </source>
</evidence>
<evidence type="ECO:0000313" key="2">
    <source>
        <dbReference type="Proteomes" id="UP000324800"/>
    </source>
</evidence>
<dbReference type="InterPro" id="IPR016024">
    <property type="entry name" value="ARM-type_fold"/>
</dbReference>
<dbReference type="OrthoDB" id="201709at2759"/>